<organism evidence="10 11">
    <name type="scientific">Nocardioides psychrotolerans</name>
    <dbReference type="NCBI Taxonomy" id="1005945"/>
    <lineage>
        <taxon>Bacteria</taxon>
        <taxon>Bacillati</taxon>
        <taxon>Actinomycetota</taxon>
        <taxon>Actinomycetes</taxon>
        <taxon>Propionibacteriales</taxon>
        <taxon>Nocardioidaceae</taxon>
        <taxon>Nocardioides</taxon>
    </lineage>
</organism>
<keyword evidence="11" id="KW-1185">Reference proteome</keyword>
<dbReference type="Proteomes" id="UP000198649">
    <property type="component" value="Unassembled WGS sequence"/>
</dbReference>
<feature type="domain" description="Acyltransferase 3" evidence="9">
    <location>
        <begin position="11"/>
        <end position="328"/>
    </location>
</feature>
<feature type="transmembrane region" description="Helical" evidence="8">
    <location>
        <begin position="179"/>
        <end position="202"/>
    </location>
</feature>
<evidence type="ECO:0000313" key="10">
    <source>
        <dbReference type="EMBL" id="SFJ46300.1"/>
    </source>
</evidence>
<feature type="transmembrane region" description="Helical" evidence="8">
    <location>
        <begin position="274"/>
        <end position="291"/>
    </location>
</feature>
<dbReference type="PANTHER" id="PTHR40074:SF4">
    <property type="entry name" value="INNER MEMBRANE PROTEIN YCFT"/>
    <property type="match status" value="1"/>
</dbReference>
<proteinExistence type="inferred from homology"/>
<keyword evidence="4 8" id="KW-0812">Transmembrane</keyword>
<evidence type="ECO:0000256" key="7">
    <source>
        <dbReference type="SAM" id="MobiDB-lite"/>
    </source>
</evidence>
<feature type="transmembrane region" description="Helical" evidence="8">
    <location>
        <begin position="209"/>
        <end position="229"/>
    </location>
</feature>
<dbReference type="AlphaFoldDB" id="A0A1I3RJU4"/>
<dbReference type="EMBL" id="FOQG01000033">
    <property type="protein sequence ID" value="SFJ46300.1"/>
    <property type="molecule type" value="Genomic_DNA"/>
</dbReference>
<dbReference type="OrthoDB" id="9811476at2"/>
<keyword evidence="3" id="KW-1003">Cell membrane</keyword>
<accession>A0A1I3RJU4</accession>
<evidence type="ECO:0000256" key="6">
    <source>
        <dbReference type="ARBA" id="ARBA00023136"/>
    </source>
</evidence>
<comment type="subcellular location">
    <subcellularLocation>
        <location evidence="1">Cell membrane</location>
        <topology evidence="1">Multi-pass membrane protein</topology>
    </subcellularLocation>
</comment>
<sequence>MDTRPPARRLRWADIAKGGCILLVVLHHVVGKHLVAVVPDDLAVVAVAWSGVSGALRPVRMPLFFVLSGFFASGAVHRPWPTVRRRVTSPAYVYVVWLVILGLFFTWEQDLVTNRTQDLGELALDLLLASTALWFLYALAVYFLVVRLTRRVPAYALVMVGGLVALGAAALPIEEANRVSLLVHLVYFVVGSRCPGLVTWLAGLGVRRLLPVGVLVLLAGSGVMALLGLPSPVRVVLLSVVGVPVGLWLAAGLARAAPGARVTGALAWTGRRTLPVYVLHLPVLGALHHVLDVPAADGASTLSRAAAVLLAAAYPFAVTALVIAVSLVAHRVLVGLGLGLLFELPRLPRLAAQRQAATRRQIGEASRTGRATTTMLDRYSPSVKSVQVTSTSRPRPRSWPKSSSAAATSSALE</sequence>
<evidence type="ECO:0000259" key="9">
    <source>
        <dbReference type="Pfam" id="PF01757"/>
    </source>
</evidence>
<evidence type="ECO:0000256" key="2">
    <source>
        <dbReference type="ARBA" id="ARBA00007400"/>
    </source>
</evidence>
<feature type="transmembrane region" description="Helical" evidence="8">
    <location>
        <begin position="235"/>
        <end position="254"/>
    </location>
</feature>
<feature type="transmembrane region" description="Helical" evidence="8">
    <location>
        <begin position="89"/>
        <end position="107"/>
    </location>
</feature>
<keyword evidence="6 8" id="KW-0472">Membrane</keyword>
<feature type="transmembrane region" description="Helical" evidence="8">
    <location>
        <begin position="311"/>
        <end position="344"/>
    </location>
</feature>
<gene>
    <name evidence="10" type="ORF">SAMN05216561_13311</name>
</gene>
<dbReference type="STRING" id="1005945.SAMN05216561_13311"/>
<dbReference type="GO" id="GO:0016413">
    <property type="term" value="F:O-acetyltransferase activity"/>
    <property type="evidence" value="ECO:0007669"/>
    <property type="project" value="TreeGrafter"/>
</dbReference>
<evidence type="ECO:0000256" key="3">
    <source>
        <dbReference type="ARBA" id="ARBA00022475"/>
    </source>
</evidence>
<dbReference type="GO" id="GO:0009246">
    <property type="term" value="P:enterobacterial common antigen biosynthetic process"/>
    <property type="evidence" value="ECO:0007669"/>
    <property type="project" value="TreeGrafter"/>
</dbReference>
<dbReference type="Pfam" id="PF01757">
    <property type="entry name" value="Acyl_transf_3"/>
    <property type="match status" value="1"/>
</dbReference>
<comment type="similarity">
    <text evidence="2">Belongs to the acyltransferase 3 family.</text>
</comment>
<name>A0A1I3RJU4_9ACTN</name>
<evidence type="ECO:0000256" key="5">
    <source>
        <dbReference type="ARBA" id="ARBA00022989"/>
    </source>
</evidence>
<evidence type="ECO:0000256" key="4">
    <source>
        <dbReference type="ARBA" id="ARBA00022692"/>
    </source>
</evidence>
<feature type="transmembrane region" description="Helical" evidence="8">
    <location>
        <begin position="127"/>
        <end position="145"/>
    </location>
</feature>
<evidence type="ECO:0000256" key="1">
    <source>
        <dbReference type="ARBA" id="ARBA00004651"/>
    </source>
</evidence>
<dbReference type="InterPro" id="IPR002656">
    <property type="entry name" value="Acyl_transf_3_dom"/>
</dbReference>
<feature type="region of interest" description="Disordered" evidence="7">
    <location>
        <begin position="358"/>
        <end position="413"/>
    </location>
</feature>
<dbReference type="RefSeq" id="WP_091117650.1">
    <property type="nucleotide sequence ID" value="NZ_BKAF01000018.1"/>
</dbReference>
<feature type="transmembrane region" description="Helical" evidence="8">
    <location>
        <begin position="152"/>
        <end position="173"/>
    </location>
</feature>
<evidence type="ECO:0000256" key="8">
    <source>
        <dbReference type="SAM" id="Phobius"/>
    </source>
</evidence>
<dbReference type="GO" id="GO:0005886">
    <property type="term" value="C:plasma membrane"/>
    <property type="evidence" value="ECO:0007669"/>
    <property type="project" value="UniProtKB-SubCell"/>
</dbReference>
<protein>
    <submittedName>
        <fullName evidence="10">Uncharacterized membrane protein YcfT</fullName>
    </submittedName>
</protein>
<keyword evidence="5 8" id="KW-1133">Transmembrane helix</keyword>
<reference evidence="10 11" key="1">
    <citation type="submission" date="2016-10" db="EMBL/GenBank/DDBJ databases">
        <authorList>
            <person name="de Groot N.N."/>
        </authorList>
    </citation>
    <scope>NUCLEOTIDE SEQUENCE [LARGE SCALE GENOMIC DNA]</scope>
    <source>
        <strain evidence="10 11">CGMCC 1.11156</strain>
    </source>
</reference>
<feature type="compositionally biased region" description="Low complexity" evidence="7">
    <location>
        <begin position="399"/>
        <end position="413"/>
    </location>
</feature>
<evidence type="ECO:0000313" key="11">
    <source>
        <dbReference type="Proteomes" id="UP000198649"/>
    </source>
</evidence>
<feature type="transmembrane region" description="Helical" evidence="8">
    <location>
        <begin position="59"/>
        <end position="77"/>
    </location>
</feature>
<dbReference type="PANTHER" id="PTHR40074">
    <property type="entry name" value="O-ACETYLTRANSFERASE WECH"/>
    <property type="match status" value="1"/>
</dbReference>